<dbReference type="AlphaFoldDB" id="A0A1H9QKP0"/>
<evidence type="ECO:0000313" key="11">
    <source>
        <dbReference type="Proteomes" id="UP000198929"/>
    </source>
</evidence>
<name>A0A1H9QKP0_9CORY</name>
<evidence type="ECO:0000256" key="2">
    <source>
        <dbReference type="ARBA" id="ARBA00022649"/>
    </source>
</evidence>
<dbReference type="GO" id="GO:0090729">
    <property type="term" value="F:toxin activity"/>
    <property type="evidence" value="ECO:0007669"/>
    <property type="project" value="UniProtKB-KW"/>
</dbReference>
<evidence type="ECO:0000256" key="4">
    <source>
        <dbReference type="ARBA" id="ARBA00022723"/>
    </source>
</evidence>
<evidence type="ECO:0000256" key="1">
    <source>
        <dbReference type="ARBA" id="ARBA00001946"/>
    </source>
</evidence>
<comment type="similarity">
    <text evidence="7 8">Belongs to the PINc/VapC protein family.</text>
</comment>
<dbReference type="EMBL" id="FOGQ01000002">
    <property type="protein sequence ID" value="SER60755.1"/>
    <property type="molecule type" value="Genomic_DNA"/>
</dbReference>
<keyword evidence="6 8" id="KW-0460">Magnesium</keyword>
<dbReference type="HAMAP" id="MF_00265">
    <property type="entry name" value="VapC_Nob1"/>
    <property type="match status" value="1"/>
</dbReference>
<reference evidence="11" key="1">
    <citation type="submission" date="2016-10" db="EMBL/GenBank/DDBJ databases">
        <authorList>
            <person name="Varghese N."/>
            <person name="Submissions S."/>
        </authorList>
    </citation>
    <scope>NUCLEOTIDE SEQUENCE [LARGE SCALE GENOMIC DNA]</scope>
    <source>
        <strain evidence="11">DSM 20524</strain>
    </source>
</reference>
<dbReference type="SMART" id="SM00670">
    <property type="entry name" value="PINc"/>
    <property type="match status" value="1"/>
</dbReference>
<keyword evidence="11" id="KW-1185">Reference proteome</keyword>
<dbReference type="PANTHER" id="PTHR33653">
    <property type="entry name" value="RIBONUCLEASE VAPC2"/>
    <property type="match status" value="1"/>
</dbReference>
<evidence type="ECO:0000256" key="5">
    <source>
        <dbReference type="ARBA" id="ARBA00022801"/>
    </source>
</evidence>
<dbReference type="STRING" id="1121357.SAMN05661109_00574"/>
<dbReference type="GO" id="GO:0016787">
    <property type="term" value="F:hydrolase activity"/>
    <property type="evidence" value="ECO:0007669"/>
    <property type="project" value="UniProtKB-KW"/>
</dbReference>
<keyword evidence="4 8" id="KW-0479">Metal-binding</keyword>
<dbReference type="Pfam" id="PF01850">
    <property type="entry name" value="PIN"/>
    <property type="match status" value="1"/>
</dbReference>
<accession>A0A1H9QKP0</accession>
<dbReference type="InterPro" id="IPR022907">
    <property type="entry name" value="VapC_family"/>
</dbReference>
<protein>
    <recommendedName>
        <fullName evidence="8">Ribonuclease VapC</fullName>
        <shortName evidence="8">RNase VapC</shortName>
        <ecNumber evidence="8">3.1.-.-</ecNumber>
    </recommendedName>
    <alternativeName>
        <fullName evidence="8">Toxin VapC</fullName>
    </alternativeName>
</protein>
<dbReference type="Proteomes" id="UP000198929">
    <property type="component" value="Unassembled WGS sequence"/>
</dbReference>
<dbReference type="EC" id="3.1.-.-" evidence="8"/>
<sequence length="135" mass="14971">MIIAVDTNVISELTKPEPEPKVVNWVFEQPPDTLVIPSICLAELSRGVRSLPAGNRRRRIEAVLRDNLSKLPVLVFDARSAEIYGSITTSRGRPVATLDAMIAATCIAHNTVLATHNTKDFEEFPLTLINPWDPR</sequence>
<proteinExistence type="inferred from homology"/>
<comment type="function">
    <text evidence="8">Toxic component of a toxin-antitoxin (TA) system. An RNase.</text>
</comment>
<dbReference type="CDD" id="cd18731">
    <property type="entry name" value="PIN_NgFitB-like"/>
    <property type="match status" value="1"/>
</dbReference>
<dbReference type="PANTHER" id="PTHR33653:SF1">
    <property type="entry name" value="RIBONUCLEASE VAPC2"/>
    <property type="match status" value="1"/>
</dbReference>
<organism evidence="10 11">
    <name type="scientific">Corynebacterium cystitidis DSM 20524</name>
    <dbReference type="NCBI Taxonomy" id="1121357"/>
    <lineage>
        <taxon>Bacteria</taxon>
        <taxon>Bacillati</taxon>
        <taxon>Actinomycetota</taxon>
        <taxon>Actinomycetes</taxon>
        <taxon>Mycobacteriales</taxon>
        <taxon>Corynebacteriaceae</taxon>
        <taxon>Corynebacterium</taxon>
    </lineage>
</organism>
<dbReference type="GO" id="GO:0004540">
    <property type="term" value="F:RNA nuclease activity"/>
    <property type="evidence" value="ECO:0007669"/>
    <property type="project" value="InterPro"/>
</dbReference>
<dbReference type="InterPro" id="IPR029060">
    <property type="entry name" value="PIN-like_dom_sf"/>
</dbReference>
<dbReference type="InterPro" id="IPR050556">
    <property type="entry name" value="Type_II_TA_system_RNase"/>
</dbReference>
<feature type="binding site" evidence="8">
    <location>
        <position position="99"/>
    </location>
    <ligand>
        <name>Mg(2+)</name>
        <dbReference type="ChEBI" id="CHEBI:18420"/>
    </ligand>
</feature>
<evidence type="ECO:0000256" key="6">
    <source>
        <dbReference type="ARBA" id="ARBA00022842"/>
    </source>
</evidence>
<dbReference type="RefSeq" id="WP_092255926.1">
    <property type="nucleotide sequence ID" value="NZ_CP047199.1"/>
</dbReference>
<keyword evidence="2 8" id="KW-1277">Toxin-antitoxin system</keyword>
<comment type="cofactor">
    <cofactor evidence="1 8">
        <name>Mg(2+)</name>
        <dbReference type="ChEBI" id="CHEBI:18420"/>
    </cofactor>
</comment>
<evidence type="ECO:0000259" key="9">
    <source>
        <dbReference type="SMART" id="SM00670"/>
    </source>
</evidence>
<evidence type="ECO:0000256" key="3">
    <source>
        <dbReference type="ARBA" id="ARBA00022722"/>
    </source>
</evidence>
<keyword evidence="5 8" id="KW-0378">Hydrolase</keyword>
<dbReference type="Gene3D" id="3.40.50.1010">
    <property type="entry name" value="5'-nuclease"/>
    <property type="match status" value="1"/>
</dbReference>
<feature type="domain" description="PIN" evidence="9">
    <location>
        <begin position="1"/>
        <end position="122"/>
    </location>
</feature>
<feature type="binding site" evidence="8">
    <location>
        <position position="6"/>
    </location>
    <ligand>
        <name>Mg(2+)</name>
        <dbReference type="ChEBI" id="CHEBI:18420"/>
    </ligand>
</feature>
<dbReference type="GO" id="GO:0000287">
    <property type="term" value="F:magnesium ion binding"/>
    <property type="evidence" value="ECO:0007669"/>
    <property type="project" value="UniProtKB-UniRule"/>
</dbReference>
<evidence type="ECO:0000256" key="7">
    <source>
        <dbReference type="ARBA" id="ARBA00038093"/>
    </source>
</evidence>
<evidence type="ECO:0000313" key="10">
    <source>
        <dbReference type="EMBL" id="SER60755.1"/>
    </source>
</evidence>
<evidence type="ECO:0000256" key="8">
    <source>
        <dbReference type="HAMAP-Rule" id="MF_00265"/>
    </source>
</evidence>
<keyword evidence="3 8" id="KW-0540">Nuclease</keyword>
<dbReference type="InterPro" id="IPR002716">
    <property type="entry name" value="PIN_dom"/>
</dbReference>
<keyword evidence="8" id="KW-0800">Toxin</keyword>
<gene>
    <name evidence="8" type="primary">vapC</name>
    <name evidence="10" type="ORF">SAMN05661109_00574</name>
</gene>
<dbReference type="SUPFAM" id="SSF88723">
    <property type="entry name" value="PIN domain-like"/>
    <property type="match status" value="1"/>
</dbReference>